<name>A0A833VEK3_9POAL</name>
<dbReference type="Gene3D" id="4.10.410.60">
    <property type="match status" value="1"/>
</dbReference>
<dbReference type="PANTHER" id="PTHR36400">
    <property type="entry name" value="RIBOSOMAL PROTEIN L35"/>
    <property type="match status" value="1"/>
</dbReference>
<gene>
    <name evidence="4" type="ORF">FCM35_KLT20458</name>
</gene>
<comment type="similarity">
    <text evidence="1">Belongs to the bacterial ribosomal protein bL35 family.</text>
</comment>
<sequence length="159" mass="18278">MQRWSASLGRRFFSSSRLALDASPVRHVYTGAFPVISPKTLPGWTDCFMSNRQLPRAGFSRPSPVINWMQVRDYAGKSKDRSRAPLTPTTSKVKKYKLKAPSSFKFRFRTMKDGQIRRWRAGKRHNAHLKSKAAKRRLRKPAIVHAAYAKVIKKLNFCS</sequence>
<dbReference type="InterPro" id="IPR021137">
    <property type="entry name" value="Ribosomal_bL35-like"/>
</dbReference>
<dbReference type="GO" id="GO:0003735">
    <property type="term" value="F:structural constituent of ribosome"/>
    <property type="evidence" value="ECO:0007669"/>
    <property type="project" value="InterPro"/>
</dbReference>
<dbReference type="Proteomes" id="UP000623129">
    <property type="component" value="Unassembled WGS sequence"/>
</dbReference>
<keyword evidence="2 4" id="KW-0689">Ribosomal protein</keyword>
<dbReference type="EMBL" id="SWLB01000008">
    <property type="protein sequence ID" value="KAF3335951.1"/>
    <property type="molecule type" value="Genomic_DNA"/>
</dbReference>
<keyword evidence="5" id="KW-1185">Reference proteome</keyword>
<proteinExistence type="inferred from homology"/>
<dbReference type="OrthoDB" id="512750at2759"/>
<dbReference type="AlphaFoldDB" id="A0A833VEK3"/>
<evidence type="ECO:0000256" key="3">
    <source>
        <dbReference type="ARBA" id="ARBA00023274"/>
    </source>
</evidence>
<evidence type="ECO:0000256" key="1">
    <source>
        <dbReference type="ARBA" id="ARBA00006598"/>
    </source>
</evidence>
<dbReference type="GO" id="GO:0006412">
    <property type="term" value="P:translation"/>
    <property type="evidence" value="ECO:0007669"/>
    <property type="project" value="InterPro"/>
</dbReference>
<dbReference type="GO" id="GO:0005840">
    <property type="term" value="C:ribosome"/>
    <property type="evidence" value="ECO:0007669"/>
    <property type="project" value="UniProtKB-KW"/>
</dbReference>
<evidence type="ECO:0000313" key="5">
    <source>
        <dbReference type="Proteomes" id="UP000623129"/>
    </source>
</evidence>
<dbReference type="InterPro" id="IPR037229">
    <property type="entry name" value="Ribosomal_bL35_sf"/>
</dbReference>
<evidence type="ECO:0000256" key="2">
    <source>
        <dbReference type="ARBA" id="ARBA00022980"/>
    </source>
</evidence>
<reference evidence="4" key="1">
    <citation type="submission" date="2020-01" db="EMBL/GenBank/DDBJ databases">
        <title>Genome sequence of Kobresia littledalei, the first chromosome-level genome in the family Cyperaceae.</title>
        <authorList>
            <person name="Qu G."/>
        </authorList>
    </citation>
    <scope>NUCLEOTIDE SEQUENCE</scope>
    <source>
        <strain evidence="4">C.B.Clarke</strain>
        <tissue evidence="4">Leaf</tissue>
    </source>
</reference>
<keyword evidence="3" id="KW-0687">Ribonucleoprotein</keyword>
<dbReference type="GO" id="GO:1990904">
    <property type="term" value="C:ribonucleoprotein complex"/>
    <property type="evidence" value="ECO:0007669"/>
    <property type="project" value="UniProtKB-KW"/>
</dbReference>
<evidence type="ECO:0000313" key="4">
    <source>
        <dbReference type="EMBL" id="KAF3335951.1"/>
    </source>
</evidence>
<dbReference type="SUPFAM" id="SSF143034">
    <property type="entry name" value="L35p-like"/>
    <property type="match status" value="1"/>
</dbReference>
<protein>
    <submittedName>
        <fullName evidence="4">Ribosomal protein L35</fullName>
    </submittedName>
</protein>
<comment type="caution">
    <text evidence="4">The sequence shown here is derived from an EMBL/GenBank/DDBJ whole genome shotgun (WGS) entry which is preliminary data.</text>
</comment>
<accession>A0A833VEK3</accession>
<dbReference type="Pfam" id="PF01632">
    <property type="entry name" value="Ribosomal_L35p"/>
    <property type="match status" value="1"/>
</dbReference>
<dbReference type="PANTHER" id="PTHR36400:SF1">
    <property type="entry name" value="RIBOSOMAL PROTEIN L35"/>
    <property type="match status" value="1"/>
</dbReference>
<organism evidence="4 5">
    <name type="scientific">Carex littledalei</name>
    <dbReference type="NCBI Taxonomy" id="544730"/>
    <lineage>
        <taxon>Eukaryota</taxon>
        <taxon>Viridiplantae</taxon>
        <taxon>Streptophyta</taxon>
        <taxon>Embryophyta</taxon>
        <taxon>Tracheophyta</taxon>
        <taxon>Spermatophyta</taxon>
        <taxon>Magnoliopsida</taxon>
        <taxon>Liliopsida</taxon>
        <taxon>Poales</taxon>
        <taxon>Cyperaceae</taxon>
        <taxon>Cyperoideae</taxon>
        <taxon>Cariceae</taxon>
        <taxon>Carex</taxon>
        <taxon>Carex subgen. Euthyceras</taxon>
    </lineage>
</organism>